<feature type="binding site" evidence="5 9">
    <location>
        <position position="345"/>
    </location>
    <ligand>
        <name>Zn(2+)</name>
        <dbReference type="ChEBI" id="CHEBI:29105"/>
    </ligand>
</feature>
<feature type="binding site" evidence="5 8">
    <location>
        <position position="312"/>
    </location>
    <ligand>
        <name>substrate</name>
    </ligand>
</feature>
<evidence type="ECO:0000313" key="11">
    <source>
        <dbReference type="EMBL" id="OGG43417.1"/>
    </source>
</evidence>
<feature type="binding site" evidence="5 9">
    <location>
        <position position="245"/>
    </location>
    <ligand>
        <name>Zn(2+)</name>
        <dbReference type="ChEBI" id="CHEBI:29105"/>
    </ligand>
</feature>
<sequence>MLSRGNDLTPEIEAIVREIVAAVRERGDEALAEFTRRFDRVDLRPDAFRVTEAEIDAACRAVDPDLLDALRAAADNIRRFHEPQRLHSYFINDGDGVILGKRALPIGRVAILIPGASAPLFSTVLMAAIPAQVAGVPQVCMATPPQPDGRVHPAVLAASRIAGVQEVYKVFGAQAVAALAYGTETIPKVDKIVGPGNLYVQTAKKQVFGDVGIDTLAGPSEIVVLADETADPRHVAADLLSQAEHGTGFEASVCITPSQALARKVRDEVIRQTERLPRAGAIKKALDNFGAILVVPDLSAGVDLVNRIAPEHVELLVARPWEWLDRIQNAGAVFLGPASSEPVGDYFAGTNHILPTNGAARFASSLGVGDFLKTISVVAYTQGRLAKTADRIVKLAEAEGLEAHAAAIKARFGE</sequence>
<gene>
    <name evidence="5" type="primary">hisD</name>
    <name evidence="11" type="ORF">A3F84_22340</name>
</gene>
<feature type="binding site" evidence="5 8">
    <location>
        <position position="404"/>
    </location>
    <ligand>
        <name>substrate</name>
    </ligand>
</feature>
<dbReference type="InterPro" id="IPR012131">
    <property type="entry name" value="Hstdl_DH"/>
</dbReference>
<dbReference type="CDD" id="cd06572">
    <property type="entry name" value="Histidinol_dh"/>
    <property type="match status" value="1"/>
</dbReference>
<comment type="caution">
    <text evidence="5">Lacks conserved residue(s) required for the propagation of feature annotation.</text>
</comment>
<evidence type="ECO:0000256" key="8">
    <source>
        <dbReference type="PIRSR" id="PIRSR000099-3"/>
    </source>
</evidence>
<evidence type="ECO:0000256" key="4">
    <source>
        <dbReference type="ARBA" id="ARBA00023002"/>
    </source>
</evidence>
<keyword evidence="5" id="KW-0368">Histidine biosynthesis</keyword>
<feature type="binding site" evidence="5 8">
    <location>
        <position position="399"/>
    </location>
    <ligand>
        <name>substrate</name>
    </ligand>
</feature>
<dbReference type="GO" id="GO:0051287">
    <property type="term" value="F:NAD binding"/>
    <property type="evidence" value="ECO:0007669"/>
    <property type="project" value="InterPro"/>
</dbReference>
<comment type="cofactor">
    <cofactor evidence="5 9">
        <name>Zn(2+)</name>
        <dbReference type="ChEBI" id="CHEBI:29105"/>
    </cofactor>
    <text evidence="5 9">Binds 1 zinc ion per subunit.</text>
</comment>
<dbReference type="PANTHER" id="PTHR21256:SF2">
    <property type="entry name" value="HISTIDINE BIOSYNTHESIS TRIFUNCTIONAL PROTEIN"/>
    <property type="match status" value="1"/>
</dbReference>
<dbReference type="InterPro" id="IPR001692">
    <property type="entry name" value="Histidinol_DH_CS"/>
</dbReference>
<evidence type="ECO:0000256" key="1">
    <source>
        <dbReference type="ARBA" id="ARBA00010178"/>
    </source>
</evidence>
<dbReference type="EMBL" id="MFKF01000436">
    <property type="protein sequence ID" value="OGG43417.1"/>
    <property type="molecule type" value="Genomic_DNA"/>
</dbReference>
<dbReference type="NCBIfam" id="TIGR00069">
    <property type="entry name" value="hisD"/>
    <property type="match status" value="1"/>
</dbReference>
<feature type="binding site" evidence="5 8">
    <location>
        <position position="220"/>
    </location>
    <ligand>
        <name>substrate</name>
    </ligand>
</feature>
<dbReference type="FunFam" id="3.40.50.1980:FF:000026">
    <property type="entry name" value="Histidinol dehydrogenase"/>
    <property type="match status" value="1"/>
</dbReference>
<dbReference type="Proteomes" id="UP000178606">
    <property type="component" value="Unassembled WGS sequence"/>
</dbReference>
<evidence type="ECO:0000256" key="10">
    <source>
        <dbReference type="RuleBase" id="RU004175"/>
    </source>
</evidence>
<feature type="binding site" evidence="5 8">
    <location>
        <position position="245"/>
    </location>
    <ligand>
        <name>substrate</name>
    </ligand>
</feature>
<dbReference type="HAMAP" id="MF_01024">
    <property type="entry name" value="HisD"/>
    <property type="match status" value="1"/>
</dbReference>
<evidence type="ECO:0000313" key="12">
    <source>
        <dbReference type="Proteomes" id="UP000178606"/>
    </source>
</evidence>
<dbReference type="EC" id="1.1.1.23" evidence="5"/>
<evidence type="ECO:0000256" key="3">
    <source>
        <dbReference type="ARBA" id="ARBA00022833"/>
    </source>
</evidence>
<name>A0A1F6C3P7_HANXR</name>
<dbReference type="InterPro" id="IPR016161">
    <property type="entry name" value="Ald_DH/histidinol_DH"/>
</dbReference>
<feature type="binding site" evidence="5 9">
    <location>
        <position position="242"/>
    </location>
    <ligand>
        <name>Zn(2+)</name>
        <dbReference type="ChEBI" id="CHEBI:29105"/>
    </ligand>
</feature>
<dbReference type="Gene3D" id="3.40.50.1980">
    <property type="entry name" value="Nitrogenase molybdenum iron protein domain"/>
    <property type="match status" value="2"/>
</dbReference>
<dbReference type="PRINTS" id="PR00083">
    <property type="entry name" value="HOLDHDRGNASE"/>
</dbReference>
<dbReference type="UniPathway" id="UPA00031">
    <property type="reaction ID" value="UER00014"/>
</dbReference>
<dbReference type="PIRSF" id="PIRSF000099">
    <property type="entry name" value="Histidinol_dh"/>
    <property type="match status" value="1"/>
</dbReference>
<reference evidence="11 12" key="1">
    <citation type="journal article" date="2016" name="Nat. Commun.">
        <title>Thousands of microbial genomes shed light on interconnected biogeochemical processes in an aquifer system.</title>
        <authorList>
            <person name="Anantharaman K."/>
            <person name="Brown C.T."/>
            <person name="Hug L.A."/>
            <person name="Sharon I."/>
            <person name="Castelle C.J."/>
            <person name="Probst A.J."/>
            <person name="Thomas B.C."/>
            <person name="Singh A."/>
            <person name="Wilkins M.J."/>
            <person name="Karaoz U."/>
            <person name="Brodie E.L."/>
            <person name="Williams K.H."/>
            <person name="Hubbard S.S."/>
            <person name="Banfield J.F."/>
        </authorList>
    </citation>
    <scope>NUCLEOTIDE SEQUENCE [LARGE SCALE GENOMIC DNA]</scope>
    <source>
        <strain evidence="12">RIFCSPLOWO2_12_FULL_64_10</strain>
    </source>
</reference>
<dbReference type="GO" id="GO:0004399">
    <property type="term" value="F:histidinol dehydrogenase activity"/>
    <property type="evidence" value="ECO:0007669"/>
    <property type="project" value="UniProtKB-UniRule"/>
</dbReference>
<comment type="pathway">
    <text evidence="5">Amino-acid biosynthesis; L-histidine biosynthesis; L-histidine from 5-phospho-alpha-D-ribose 1-diphosphate: step 9/9.</text>
</comment>
<dbReference type="GO" id="GO:0008270">
    <property type="term" value="F:zinc ion binding"/>
    <property type="evidence" value="ECO:0007669"/>
    <property type="project" value="UniProtKB-UniRule"/>
</dbReference>
<feature type="active site" description="Proton acceptor" evidence="5 7">
    <location>
        <position position="312"/>
    </location>
</feature>
<feature type="binding site" evidence="5 8">
    <location>
        <position position="345"/>
    </location>
    <ligand>
        <name>substrate</name>
    </ligand>
</feature>
<accession>A0A1F6C3P7</accession>
<comment type="catalytic activity">
    <reaction evidence="5">
        <text>L-histidinol + 2 NAD(+) + H2O = L-histidine + 2 NADH + 3 H(+)</text>
        <dbReference type="Rhea" id="RHEA:20641"/>
        <dbReference type="ChEBI" id="CHEBI:15377"/>
        <dbReference type="ChEBI" id="CHEBI:15378"/>
        <dbReference type="ChEBI" id="CHEBI:57540"/>
        <dbReference type="ChEBI" id="CHEBI:57595"/>
        <dbReference type="ChEBI" id="CHEBI:57699"/>
        <dbReference type="ChEBI" id="CHEBI:57945"/>
        <dbReference type="EC" id="1.1.1.23"/>
    </reaction>
</comment>
<proteinExistence type="inferred from homology"/>
<comment type="caution">
    <text evidence="11">The sequence shown here is derived from an EMBL/GenBank/DDBJ whole genome shotgun (WGS) entry which is preliminary data.</text>
</comment>
<evidence type="ECO:0000256" key="7">
    <source>
        <dbReference type="PIRSR" id="PIRSR000099-1"/>
    </source>
</evidence>
<dbReference type="SUPFAM" id="SSF53720">
    <property type="entry name" value="ALDH-like"/>
    <property type="match status" value="1"/>
</dbReference>
<organism evidence="11 12">
    <name type="scientific">Handelsmanbacteria sp. (strain RIFCSPLOWO2_12_FULL_64_10)</name>
    <dbReference type="NCBI Taxonomy" id="1817868"/>
    <lineage>
        <taxon>Bacteria</taxon>
        <taxon>Candidatus Handelsmaniibacteriota</taxon>
    </lineage>
</organism>
<keyword evidence="2 5" id="KW-0479">Metal-binding</keyword>
<dbReference type="GO" id="GO:0000105">
    <property type="term" value="P:L-histidine biosynthetic process"/>
    <property type="evidence" value="ECO:0007669"/>
    <property type="project" value="UniProtKB-UniRule"/>
</dbReference>
<evidence type="ECO:0000256" key="6">
    <source>
        <dbReference type="PIRNR" id="PIRNR000099"/>
    </source>
</evidence>
<keyword evidence="3 5" id="KW-0862">Zinc</keyword>
<keyword evidence="4 5" id="KW-0560">Oxidoreductase</keyword>
<comment type="function">
    <text evidence="5">Catalyzes the sequential NAD-dependent oxidations of L-histidinol to L-histidinaldehyde and then to L-histidine.</text>
</comment>
<dbReference type="InterPro" id="IPR022695">
    <property type="entry name" value="Histidinol_DH_monofunct"/>
</dbReference>
<dbReference type="FunFam" id="3.40.50.1980:FF:000001">
    <property type="entry name" value="Histidinol dehydrogenase"/>
    <property type="match status" value="1"/>
</dbReference>
<feature type="active site" description="Proton acceptor" evidence="5 7">
    <location>
        <position position="311"/>
    </location>
</feature>
<comment type="similarity">
    <text evidence="1 5 6 10">Belongs to the histidinol dehydrogenase family.</text>
</comment>
<feature type="binding site" evidence="5 8">
    <location>
        <position position="242"/>
    </location>
    <ligand>
        <name>substrate</name>
    </ligand>
</feature>
<keyword evidence="5" id="KW-0028">Amino-acid biosynthesis</keyword>
<dbReference type="Gene3D" id="1.20.5.1300">
    <property type="match status" value="1"/>
</dbReference>
<dbReference type="AlphaFoldDB" id="A0A1F6C3P7"/>
<feature type="binding site" evidence="5 9">
    <location>
        <position position="404"/>
    </location>
    <ligand>
        <name>Zn(2+)</name>
        <dbReference type="ChEBI" id="CHEBI:29105"/>
    </ligand>
</feature>
<dbReference type="Pfam" id="PF00815">
    <property type="entry name" value="Histidinol_dh"/>
    <property type="match status" value="1"/>
</dbReference>
<keyword evidence="5" id="KW-0520">NAD</keyword>
<evidence type="ECO:0000256" key="2">
    <source>
        <dbReference type="ARBA" id="ARBA00022723"/>
    </source>
</evidence>
<evidence type="ECO:0000256" key="9">
    <source>
        <dbReference type="PIRSR" id="PIRSR000099-4"/>
    </source>
</evidence>
<protein>
    <recommendedName>
        <fullName evidence="5">Histidinol dehydrogenase</fullName>
        <shortName evidence="5">HDH</shortName>
        <ecNumber evidence="5">1.1.1.23</ecNumber>
    </recommendedName>
</protein>
<evidence type="ECO:0000256" key="5">
    <source>
        <dbReference type="HAMAP-Rule" id="MF_01024"/>
    </source>
</evidence>
<dbReference type="GO" id="GO:0005829">
    <property type="term" value="C:cytosol"/>
    <property type="evidence" value="ECO:0007669"/>
    <property type="project" value="TreeGrafter"/>
</dbReference>
<dbReference type="PROSITE" id="PS00611">
    <property type="entry name" value="HISOL_DEHYDROGENASE"/>
    <property type="match status" value="1"/>
</dbReference>
<dbReference type="PANTHER" id="PTHR21256">
    <property type="entry name" value="HISTIDINOL DEHYDROGENASE HDH"/>
    <property type="match status" value="1"/>
</dbReference>